<organism evidence="7 8">
    <name type="scientific">Penicillium diatomitis</name>
    <dbReference type="NCBI Taxonomy" id="2819901"/>
    <lineage>
        <taxon>Eukaryota</taxon>
        <taxon>Fungi</taxon>
        <taxon>Dikarya</taxon>
        <taxon>Ascomycota</taxon>
        <taxon>Pezizomycotina</taxon>
        <taxon>Eurotiomycetes</taxon>
        <taxon>Eurotiomycetidae</taxon>
        <taxon>Eurotiales</taxon>
        <taxon>Aspergillaceae</taxon>
        <taxon>Penicillium</taxon>
    </lineage>
</organism>
<evidence type="ECO:0000256" key="1">
    <source>
        <dbReference type="ARBA" id="ARBA00004370"/>
    </source>
</evidence>
<gene>
    <name evidence="7" type="ORF">N7539_002209</name>
</gene>
<dbReference type="GeneID" id="81622061"/>
<keyword evidence="8" id="KW-1185">Reference proteome</keyword>
<dbReference type="PANTHER" id="PTHR23241:SF102">
    <property type="entry name" value="LD23009P"/>
    <property type="match status" value="1"/>
</dbReference>
<keyword evidence="3 5" id="KW-1133">Transmembrane helix</keyword>
<feature type="domain" description="TMEM205-like" evidence="6">
    <location>
        <begin position="17"/>
        <end position="115"/>
    </location>
</feature>
<feature type="transmembrane region" description="Helical" evidence="5">
    <location>
        <begin position="53"/>
        <end position="72"/>
    </location>
</feature>
<keyword evidence="4 5" id="KW-0472">Membrane</keyword>
<evidence type="ECO:0000256" key="3">
    <source>
        <dbReference type="ARBA" id="ARBA00022989"/>
    </source>
</evidence>
<protein>
    <recommendedName>
        <fullName evidence="6">TMEM205-like domain-containing protein</fullName>
    </recommendedName>
</protein>
<dbReference type="InterPro" id="IPR025423">
    <property type="entry name" value="TMEM205-like"/>
</dbReference>
<dbReference type="Proteomes" id="UP001148312">
    <property type="component" value="Unassembled WGS sequence"/>
</dbReference>
<dbReference type="InterPro" id="IPR053009">
    <property type="entry name" value="Xanthocillin_Biosynth-Assoc"/>
</dbReference>
<dbReference type="AlphaFoldDB" id="A0A9X0C0H1"/>
<evidence type="ECO:0000256" key="4">
    <source>
        <dbReference type="ARBA" id="ARBA00023136"/>
    </source>
</evidence>
<dbReference type="PANTHER" id="PTHR23241">
    <property type="entry name" value="LATE EMBRYOGENESIS ABUNDANT PLANTS LEA-RELATED"/>
    <property type="match status" value="1"/>
</dbReference>
<evidence type="ECO:0000313" key="7">
    <source>
        <dbReference type="EMBL" id="KAJ5493463.1"/>
    </source>
</evidence>
<proteinExistence type="predicted"/>
<evidence type="ECO:0000259" key="6">
    <source>
        <dbReference type="Pfam" id="PF13664"/>
    </source>
</evidence>
<evidence type="ECO:0000313" key="8">
    <source>
        <dbReference type="Proteomes" id="UP001148312"/>
    </source>
</evidence>
<feature type="transmembrane region" description="Helical" evidence="5">
    <location>
        <begin position="142"/>
        <end position="165"/>
    </location>
</feature>
<dbReference type="RefSeq" id="XP_056793843.1">
    <property type="nucleotide sequence ID" value="XM_056931812.1"/>
</dbReference>
<accession>A0A9X0C0H1</accession>
<evidence type="ECO:0000256" key="2">
    <source>
        <dbReference type="ARBA" id="ARBA00022692"/>
    </source>
</evidence>
<name>A0A9X0C0H1_9EURO</name>
<dbReference type="Pfam" id="PF13664">
    <property type="entry name" value="DUF4149"/>
    <property type="match status" value="1"/>
</dbReference>
<feature type="transmembrane region" description="Helical" evidence="5">
    <location>
        <begin position="84"/>
        <end position="103"/>
    </location>
</feature>
<dbReference type="EMBL" id="JAPWDQ010000002">
    <property type="protein sequence ID" value="KAJ5493463.1"/>
    <property type="molecule type" value="Genomic_DNA"/>
</dbReference>
<sequence length="174" mass="19179">MGGFVTILGTALPFHILSYGTLLGTELYQSFVNTKVCFQELPMREFLILQRRVFPVYFKLQVGLAMLTAATHPSRSILSLARDPWGAVPLAVVIGMGTLNWLVYGPRTTQCAFVRRALDREEGQAGAGVNDKKVSQAKRNFTFNHAMCIHLNAIALVATVCYGMSLASRLEVKV</sequence>
<keyword evidence="2 5" id="KW-0812">Transmembrane</keyword>
<comment type="subcellular location">
    <subcellularLocation>
        <location evidence="1">Membrane</location>
    </subcellularLocation>
</comment>
<reference evidence="7" key="1">
    <citation type="submission" date="2022-12" db="EMBL/GenBank/DDBJ databases">
        <authorList>
            <person name="Petersen C."/>
        </authorList>
    </citation>
    <scope>NUCLEOTIDE SEQUENCE</scope>
    <source>
        <strain evidence="7">IBT 30728</strain>
    </source>
</reference>
<evidence type="ECO:0000256" key="5">
    <source>
        <dbReference type="SAM" id="Phobius"/>
    </source>
</evidence>
<reference evidence="7" key="2">
    <citation type="journal article" date="2023" name="IMA Fungus">
        <title>Comparative genomic study of the Penicillium genus elucidates a diverse pangenome and 15 lateral gene transfer events.</title>
        <authorList>
            <person name="Petersen C."/>
            <person name="Sorensen T."/>
            <person name="Nielsen M.R."/>
            <person name="Sondergaard T.E."/>
            <person name="Sorensen J.L."/>
            <person name="Fitzpatrick D.A."/>
            <person name="Frisvad J.C."/>
            <person name="Nielsen K.L."/>
        </authorList>
    </citation>
    <scope>NUCLEOTIDE SEQUENCE</scope>
    <source>
        <strain evidence="7">IBT 30728</strain>
    </source>
</reference>
<comment type="caution">
    <text evidence="7">The sequence shown here is derived from an EMBL/GenBank/DDBJ whole genome shotgun (WGS) entry which is preliminary data.</text>
</comment>
<dbReference type="GO" id="GO:0016020">
    <property type="term" value="C:membrane"/>
    <property type="evidence" value="ECO:0007669"/>
    <property type="project" value="UniProtKB-SubCell"/>
</dbReference>